<evidence type="ECO:0008006" key="3">
    <source>
        <dbReference type="Google" id="ProtNLM"/>
    </source>
</evidence>
<dbReference type="EMBL" id="SNRW01046343">
    <property type="protein sequence ID" value="KAA6318172.1"/>
    <property type="molecule type" value="Genomic_DNA"/>
</dbReference>
<proteinExistence type="predicted"/>
<sequence length="60" mass="7074">NYGFSVFYKGKGTNGNEKFKDNQILRLEFNSFKGTLILFIDNVQQPVYFYGIKEKVRFIV</sequence>
<dbReference type="Proteomes" id="UP000324800">
    <property type="component" value="Unassembled WGS sequence"/>
</dbReference>
<evidence type="ECO:0000313" key="1">
    <source>
        <dbReference type="EMBL" id="KAA6318172.1"/>
    </source>
</evidence>
<gene>
    <name evidence="1" type="ORF">EZS28_054982</name>
</gene>
<evidence type="ECO:0000313" key="2">
    <source>
        <dbReference type="Proteomes" id="UP000324800"/>
    </source>
</evidence>
<accession>A0A5J4Q9N3</accession>
<name>A0A5J4Q9N3_9EUKA</name>
<organism evidence="1 2">
    <name type="scientific">Streblomastix strix</name>
    <dbReference type="NCBI Taxonomy" id="222440"/>
    <lineage>
        <taxon>Eukaryota</taxon>
        <taxon>Metamonada</taxon>
        <taxon>Preaxostyla</taxon>
        <taxon>Oxymonadida</taxon>
        <taxon>Streblomastigidae</taxon>
        <taxon>Streblomastix</taxon>
    </lineage>
</organism>
<feature type="non-terminal residue" evidence="1">
    <location>
        <position position="1"/>
    </location>
</feature>
<dbReference type="AlphaFoldDB" id="A0A5J4Q9N3"/>
<protein>
    <recommendedName>
        <fullName evidence="3">SPRY domain-containing protein</fullName>
    </recommendedName>
</protein>
<reference evidence="1 2" key="1">
    <citation type="submission" date="2019-03" db="EMBL/GenBank/DDBJ databases">
        <title>Single cell metagenomics reveals metabolic interactions within the superorganism composed of flagellate Streblomastix strix and complex community of Bacteroidetes bacteria on its surface.</title>
        <authorList>
            <person name="Treitli S.C."/>
            <person name="Kolisko M."/>
            <person name="Husnik F."/>
            <person name="Keeling P."/>
            <person name="Hampl V."/>
        </authorList>
    </citation>
    <scope>NUCLEOTIDE SEQUENCE [LARGE SCALE GENOMIC DNA]</scope>
    <source>
        <strain evidence="1">ST1C</strain>
    </source>
</reference>
<comment type="caution">
    <text evidence="1">The sequence shown here is derived from an EMBL/GenBank/DDBJ whole genome shotgun (WGS) entry which is preliminary data.</text>
</comment>